<comment type="caution">
    <text evidence="4">The sequence shown here is derived from an EMBL/GenBank/DDBJ whole genome shotgun (WGS) entry which is preliminary data.</text>
</comment>
<gene>
    <name evidence="4" type="ORF">RM553_01065</name>
</gene>
<evidence type="ECO:0000313" key="4">
    <source>
        <dbReference type="EMBL" id="MDT0641409.1"/>
    </source>
</evidence>
<dbReference type="PANTHER" id="PTHR36113:SF6">
    <property type="entry name" value="FOSFOMYCIN RESISTANCE PROTEIN FOSX"/>
    <property type="match status" value="1"/>
</dbReference>
<dbReference type="PANTHER" id="PTHR36113">
    <property type="entry name" value="LYASE, PUTATIVE-RELATED-RELATED"/>
    <property type="match status" value="1"/>
</dbReference>
<organism evidence="4 5">
    <name type="scientific">Autumnicola tepida</name>
    <dbReference type="NCBI Taxonomy" id="3075595"/>
    <lineage>
        <taxon>Bacteria</taxon>
        <taxon>Pseudomonadati</taxon>
        <taxon>Bacteroidota</taxon>
        <taxon>Flavobacteriia</taxon>
        <taxon>Flavobacteriales</taxon>
        <taxon>Flavobacteriaceae</taxon>
        <taxon>Autumnicola</taxon>
    </lineage>
</organism>
<dbReference type="Pfam" id="PF00903">
    <property type="entry name" value="Glyoxalase"/>
    <property type="match status" value="1"/>
</dbReference>
<reference evidence="4 5" key="1">
    <citation type="submission" date="2023-09" db="EMBL/GenBank/DDBJ databases">
        <authorList>
            <person name="Rey-Velasco X."/>
        </authorList>
    </citation>
    <scope>NUCLEOTIDE SEQUENCE [LARGE SCALE GENOMIC DNA]</scope>
    <source>
        <strain evidence="4 5">F363</strain>
    </source>
</reference>
<evidence type="ECO:0000256" key="2">
    <source>
        <dbReference type="SAM" id="SignalP"/>
    </source>
</evidence>
<name>A0ABU3C507_9FLAO</name>
<keyword evidence="5" id="KW-1185">Reference proteome</keyword>
<protein>
    <submittedName>
        <fullName evidence="4">VOC family protein</fullName>
    </submittedName>
</protein>
<feature type="chain" id="PRO_5047375976" evidence="2">
    <location>
        <begin position="19"/>
        <end position="148"/>
    </location>
</feature>
<dbReference type="InterPro" id="IPR004360">
    <property type="entry name" value="Glyas_Fos-R_dOase_dom"/>
</dbReference>
<dbReference type="Gene3D" id="3.10.180.10">
    <property type="entry name" value="2,3-Dihydroxybiphenyl 1,2-Dioxygenase, domain 1"/>
    <property type="match status" value="1"/>
</dbReference>
<evidence type="ECO:0000313" key="5">
    <source>
        <dbReference type="Proteomes" id="UP001262889"/>
    </source>
</evidence>
<keyword evidence="1" id="KW-0479">Metal-binding</keyword>
<dbReference type="PROSITE" id="PS51819">
    <property type="entry name" value="VOC"/>
    <property type="match status" value="1"/>
</dbReference>
<accession>A0ABU3C507</accession>
<dbReference type="SUPFAM" id="SSF54593">
    <property type="entry name" value="Glyoxalase/Bleomycin resistance protein/Dihydroxybiphenyl dioxygenase"/>
    <property type="match status" value="1"/>
</dbReference>
<dbReference type="CDD" id="cd06587">
    <property type="entry name" value="VOC"/>
    <property type="match status" value="1"/>
</dbReference>
<evidence type="ECO:0000256" key="1">
    <source>
        <dbReference type="ARBA" id="ARBA00022723"/>
    </source>
</evidence>
<feature type="domain" description="VOC" evidence="3">
    <location>
        <begin position="25"/>
        <end position="145"/>
    </location>
</feature>
<dbReference type="InterPro" id="IPR029068">
    <property type="entry name" value="Glyas_Bleomycin-R_OHBP_Dase"/>
</dbReference>
<keyword evidence="2" id="KW-0732">Signal</keyword>
<feature type="signal peptide" evidence="2">
    <location>
        <begin position="1"/>
        <end position="18"/>
    </location>
</feature>
<dbReference type="Proteomes" id="UP001262889">
    <property type="component" value="Unassembled WGS sequence"/>
</dbReference>
<dbReference type="InterPro" id="IPR037523">
    <property type="entry name" value="VOC_core"/>
</dbReference>
<proteinExistence type="predicted"/>
<evidence type="ECO:0000259" key="3">
    <source>
        <dbReference type="PROSITE" id="PS51819"/>
    </source>
</evidence>
<dbReference type="EMBL" id="JAVRHQ010000001">
    <property type="protein sequence ID" value="MDT0641409.1"/>
    <property type="molecule type" value="Genomic_DNA"/>
</dbReference>
<sequence>MKKVIILGFILMSINMNAQSGFNFKKDHDALMVNDVDASAEFYMNILGLPEIPNGGLGDHIRWVELNDKVQIHLIESEEQVEKNKGVHLAINTNNLEGFMNFLKSKDVHFENWAGEAGTTNTRPDGVKQIYLQDPDGYWIEVNDGKLK</sequence>
<dbReference type="RefSeq" id="WP_311533050.1">
    <property type="nucleotide sequence ID" value="NZ_JAVRHQ010000001.1"/>
</dbReference>
<dbReference type="InterPro" id="IPR051332">
    <property type="entry name" value="Fosfomycin_Res_Enzymes"/>
</dbReference>